<protein>
    <submittedName>
        <fullName evidence="2">Uncharacterized protein</fullName>
    </submittedName>
</protein>
<feature type="compositionally biased region" description="Basic and acidic residues" evidence="1">
    <location>
        <begin position="52"/>
        <end position="75"/>
    </location>
</feature>
<evidence type="ECO:0000313" key="3">
    <source>
        <dbReference type="Proteomes" id="UP000054558"/>
    </source>
</evidence>
<dbReference type="Proteomes" id="UP000054558">
    <property type="component" value="Unassembled WGS sequence"/>
</dbReference>
<accession>A0A1Y1HVF1</accession>
<dbReference type="AlphaFoldDB" id="A0A1Y1HVF1"/>
<gene>
    <name evidence="2" type="ORF">KFL_001160290</name>
</gene>
<dbReference type="EMBL" id="DF237065">
    <property type="protein sequence ID" value="GAQ82595.1"/>
    <property type="molecule type" value="Genomic_DNA"/>
</dbReference>
<organism evidence="2 3">
    <name type="scientific">Klebsormidium nitens</name>
    <name type="common">Green alga</name>
    <name type="synonym">Ulothrix nitens</name>
    <dbReference type="NCBI Taxonomy" id="105231"/>
    <lineage>
        <taxon>Eukaryota</taxon>
        <taxon>Viridiplantae</taxon>
        <taxon>Streptophyta</taxon>
        <taxon>Klebsormidiophyceae</taxon>
        <taxon>Klebsormidiales</taxon>
        <taxon>Klebsormidiaceae</taxon>
        <taxon>Klebsormidium</taxon>
    </lineage>
</organism>
<evidence type="ECO:0000256" key="1">
    <source>
        <dbReference type="SAM" id="MobiDB-lite"/>
    </source>
</evidence>
<feature type="region of interest" description="Disordered" evidence="1">
    <location>
        <begin position="1"/>
        <end position="106"/>
    </location>
</feature>
<name>A0A1Y1HVF1_KLENI</name>
<keyword evidence="3" id="KW-1185">Reference proteome</keyword>
<proteinExistence type="predicted"/>
<evidence type="ECO:0000313" key="2">
    <source>
        <dbReference type="EMBL" id="GAQ82595.1"/>
    </source>
</evidence>
<sequence>MDKNAKRRRSEPGSWREQSQGLRGLLGTTGASPKKDKDRAIIRRKSAIGDVKLIDPKASRKDLPPIGTARDHGDLFEQGSSNATPREKQRLASRAGGTDSKASFDHPSVPHVYGAIKLDASPSFATSSLPADKLSISFVLHDSDVLQKVGHAAEESKNEPLPLSTGLDYFVETEKKTRFSNEAELESDSLGDRETTRIRVGFELRRGYEQLPRSEEVTVTYAEAARQATKECCTLIGAVYNWVVISLL</sequence>
<reference evidence="2 3" key="1">
    <citation type="journal article" date="2014" name="Nat. Commun.">
        <title>Klebsormidium flaccidum genome reveals primary factors for plant terrestrial adaptation.</title>
        <authorList>
            <person name="Hori K."/>
            <person name="Maruyama F."/>
            <person name="Fujisawa T."/>
            <person name="Togashi T."/>
            <person name="Yamamoto N."/>
            <person name="Seo M."/>
            <person name="Sato S."/>
            <person name="Yamada T."/>
            <person name="Mori H."/>
            <person name="Tajima N."/>
            <person name="Moriyama T."/>
            <person name="Ikeuchi M."/>
            <person name="Watanabe M."/>
            <person name="Wada H."/>
            <person name="Kobayashi K."/>
            <person name="Saito M."/>
            <person name="Masuda T."/>
            <person name="Sasaki-Sekimoto Y."/>
            <person name="Mashiguchi K."/>
            <person name="Awai K."/>
            <person name="Shimojima M."/>
            <person name="Masuda S."/>
            <person name="Iwai M."/>
            <person name="Nobusawa T."/>
            <person name="Narise T."/>
            <person name="Kondo S."/>
            <person name="Saito H."/>
            <person name="Sato R."/>
            <person name="Murakawa M."/>
            <person name="Ihara Y."/>
            <person name="Oshima-Yamada Y."/>
            <person name="Ohtaka K."/>
            <person name="Satoh M."/>
            <person name="Sonobe K."/>
            <person name="Ishii M."/>
            <person name="Ohtani R."/>
            <person name="Kanamori-Sato M."/>
            <person name="Honoki R."/>
            <person name="Miyazaki D."/>
            <person name="Mochizuki H."/>
            <person name="Umetsu J."/>
            <person name="Higashi K."/>
            <person name="Shibata D."/>
            <person name="Kamiya Y."/>
            <person name="Sato N."/>
            <person name="Nakamura Y."/>
            <person name="Tabata S."/>
            <person name="Ida S."/>
            <person name="Kurokawa K."/>
            <person name="Ohta H."/>
        </authorList>
    </citation>
    <scope>NUCLEOTIDE SEQUENCE [LARGE SCALE GENOMIC DNA]</scope>
    <source>
        <strain evidence="2 3">NIES-2285</strain>
    </source>
</reference>